<dbReference type="PROSITE" id="PS50977">
    <property type="entry name" value="HTH_TETR_2"/>
    <property type="match status" value="1"/>
</dbReference>
<evidence type="ECO:0000313" key="7">
    <source>
        <dbReference type="Proteomes" id="UP001621418"/>
    </source>
</evidence>
<protein>
    <submittedName>
        <fullName evidence="6">TetR/AcrR family transcriptional regulator</fullName>
    </submittedName>
</protein>
<dbReference type="PANTHER" id="PTHR47506:SF1">
    <property type="entry name" value="HTH-TYPE TRANSCRIPTIONAL REGULATOR YJDC"/>
    <property type="match status" value="1"/>
</dbReference>
<sequence length="205" mass="22408">MQLVTEISGSASRDERRPDVERRLIAAVSDLCADGARFADLSISRIVRAAAIGRATFYLYFPDRSAFSLRLVDHVRAELAGSVAAVWRAAGDRGALEAALADFVEIFAREYPLISAVMDAAVTDAQVAGRMDDNVQAFIAESARTIELAQQRETVRGDLPAVETASALVWMVERTCSRMIGGSDEQERARLTRALTTIIWHSLHA</sequence>
<keyword evidence="1" id="KW-0805">Transcription regulation</keyword>
<evidence type="ECO:0000259" key="5">
    <source>
        <dbReference type="PROSITE" id="PS50977"/>
    </source>
</evidence>
<keyword evidence="7" id="KW-1185">Reference proteome</keyword>
<dbReference type="EMBL" id="CP109527">
    <property type="protein sequence ID" value="WTY39365.1"/>
    <property type="molecule type" value="Genomic_DNA"/>
</dbReference>
<evidence type="ECO:0000256" key="1">
    <source>
        <dbReference type="ARBA" id="ARBA00023015"/>
    </source>
</evidence>
<organism evidence="6 7">
    <name type="scientific">Nocardia salmonicida</name>
    <dbReference type="NCBI Taxonomy" id="53431"/>
    <lineage>
        <taxon>Bacteria</taxon>
        <taxon>Bacillati</taxon>
        <taxon>Actinomycetota</taxon>
        <taxon>Actinomycetes</taxon>
        <taxon>Mycobacteriales</taxon>
        <taxon>Nocardiaceae</taxon>
        <taxon>Nocardia</taxon>
    </lineage>
</organism>
<dbReference type="PANTHER" id="PTHR47506">
    <property type="entry name" value="TRANSCRIPTIONAL REGULATORY PROTEIN"/>
    <property type="match status" value="1"/>
</dbReference>
<dbReference type="Pfam" id="PF21313">
    <property type="entry name" value="EthR_C"/>
    <property type="match status" value="1"/>
</dbReference>
<dbReference type="Gene3D" id="1.10.357.10">
    <property type="entry name" value="Tetracycline Repressor, domain 2"/>
    <property type="match status" value="1"/>
</dbReference>
<name>A0ABZ1NHM5_9NOCA</name>
<keyword evidence="2 4" id="KW-0238">DNA-binding</keyword>
<evidence type="ECO:0000256" key="4">
    <source>
        <dbReference type="PROSITE-ProRule" id="PRU00335"/>
    </source>
</evidence>
<dbReference type="InterPro" id="IPR049397">
    <property type="entry name" value="EthR_C"/>
</dbReference>
<evidence type="ECO:0000256" key="2">
    <source>
        <dbReference type="ARBA" id="ARBA00023125"/>
    </source>
</evidence>
<gene>
    <name evidence="6" type="ORF">OG308_16755</name>
</gene>
<dbReference type="InterPro" id="IPR036271">
    <property type="entry name" value="Tet_transcr_reg_TetR-rel_C_sf"/>
</dbReference>
<evidence type="ECO:0000256" key="3">
    <source>
        <dbReference type="ARBA" id="ARBA00023163"/>
    </source>
</evidence>
<dbReference type="InterPro" id="IPR001647">
    <property type="entry name" value="HTH_TetR"/>
</dbReference>
<reference evidence="6 7" key="1">
    <citation type="submission" date="2022-10" db="EMBL/GenBank/DDBJ databases">
        <title>The complete genomes of actinobacterial strains from the NBC collection.</title>
        <authorList>
            <person name="Joergensen T.S."/>
            <person name="Alvarez Arevalo M."/>
            <person name="Sterndorff E.B."/>
            <person name="Faurdal D."/>
            <person name="Vuksanovic O."/>
            <person name="Mourched A.-S."/>
            <person name="Charusanti P."/>
            <person name="Shaw S."/>
            <person name="Blin K."/>
            <person name="Weber T."/>
        </authorList>
    </citation>
    <scope>NUCLEOTIDE SEQUENCE [LARGE SCALE GENOMIC DNA]</scope>
    <source>
        <strain evidence="6 7">NBC_01413</strain>
    </source>
</reference>
<dbReference type="SUPFAM" id="SSF46689">
    <property type="entry name" value="Homeodomain-like"/>
    <property type="match status" value="1"/>
</dbReference>
<dbReference type="SUPFAM" id="SSF48498">
    <property type="entry name" value="Tetracyclin repressor-like, C-terminal domain"/>
    <property type="match status" value="1"/>
</dbReference>
<accession>A0ABZ1NHM5</accession>
<keyword evidence="3" id="KW-0804">Transcription</keyword>
<feature type="DNA-binding region" description="H-T-H motif" evidence="4">
    <location>
        <begin position="42"/>
        <end position="61"/>
    </location>
</feature>
<evidence type="ECO:0000313" key="6">
    <source>
        <dbReference type="EMBL" id="WTY39365.1"/>
    </source>
</evidence>
<proteinExistence type="predicted"/>
<dbReference type="Gene3D" id="1.10.10.60">
    <property type="entry name" value="Homeodomain-like"/>
    <property type="match status" value="1"/>
</dbReference>
<dbReference type="Proteomes" id="UP001621418">
    <property type="component" value="Chromosome"/>
</dbReference>
<feature type="domain" description="HTH tetR-type" evidence="5">
    <location>
        <begin position="18"/>
        <end position="79"/>
    </location>
</feature>
<dbReference type="InterPro" id="IPR009057">
    <property type="entry name" value="Homeodomain-like_sf"/>
</dbReference>